<feature type="DNA-binding region" description="H-T-H motif" evidence="2">
    <location>
        <begin position="29"/>
        <end position="48"/>
    </location>
</feature>
<accession>A0ABQ3X1Y8</accession>
<comment type="caution">
    <text evidence="4">The sequence shown here is derived from an EMBL/GenBank/DDBJ whole genome shotgun (WGS) entry which is preliminary data.</text>
</comment>
<organism evidence="4 5">
    <name type="scientific">Actinoplanes couchii</name>
    <dbReference type="NCBI Taxonomy" id="403638"/>
    <lineage>
        <taxon>Bacteria</taxon>
        <taxon>Bacillati</taxon>
        <taxon>Actinomycetota</taxon>
        <taxon>Actinomycetes</taxon>
        <taxon>Micromonosporales</taxon>
        <taxon>Micromonosporaceae</taxon>
        <taxon>Actinoplanes</taxon>
    </lineage>
</organism>
<dbReference type="Gene3D" id="1.10.357.10">
    <property type="entry name" value="Tetracycline Repressor, domain 2"/>
    <property type="match status" value="1"/>
</dbReference>
<gene>
    <name evidence="4" type="ORF">Aco03nite_009310</name>
</gene>
<reference evidence="4 5" key="1">
    <citation type="submission" date="2021-01" db="EMBL/GenBank/DDBJ databases">
        <title>Whole genome shotgun sequence of Actinoplanes couchii NBRC 106145.</title>
        <authorList>
            <person name="Komaki H."/>
            <person name="Tamura T."/>
        </authorList>
    </citation>
    <scope>NUCLEOTIDE SEQUENCE [LARGE SCALE GENOMIC DNA]</scope>
    <source>
        <strain evidence="4 5">NBRC 106145</strain>
    </source>
</reference>
<evidence type="ECO:0000256" key="2">
    <source>
        <dbReference type="PROSITE-ProRule" id="PRU00335"/>
    </source>
</evidence>
<dbReference type="Pfam" id="PF00440">
    <property type="entry name" value="TetR_N"/>
    <property type="match status" value="1"/>
</dbReference>
<keyword evidence="5" id="KW-1185">Reference proteome</keyword>
<dbReference type="PROSITE" id="PS50977">
    <property type="entry name" value="HTH_TETR_2"/>
    <property type="match status" value="1"/>
</dbReference>
<proteinExistence type="predicted"/>
<dbReference type="InterPro" id="IPR009057">
    <property type="entry name" value="Homeodomain-like_sf"/>
</dbReference>
<evidence type="ECO:0000313" key="4">
    <source>
        <dbReference type="EMBL" id="GID52527.1"/>
    </source>
</evidence>
<evidence type="ECO:0000313" key="5">
    <source>
        <dbReference type="Proteomes" id="UP000612282"/>
    </source>
</evidence>
<dbReference type="EMBL" id="BOMG01000021">
    <property type="protein sequence ID" value="GID52527.1"/>
    <property type="molecule type" value="Genomic_DNA"/>
</dbReference>
<name>A0ABQ3X1Y8_9ACTN</name>
<keyword evidence="1 2" id="KW-0238">DNA-binding</keyword>
<dbReference type="RefSeq" id="WP_203793333.1">
    <property type="nucleotide sequence ID" value="NZ_BAAAQE010000097.1"/>
</dbReference>
<evidence type="ECO:0000256" key="1">
    <source>
        <dbReference type="ARBA" id="ARBA00023125"/>
    </source>
</evidence>
<protein>
    <submittedName>
        <fullName evidence="4">TetR family transcriptional regulator</fullName>
    </submittedName>
</protein>
<dbReference type="Proteomes" id="UP000612282">
    <property type="component" value="Unassembled WGS sequence"/>
</dbReference>
<dbReference type="InterPro" id="IPR001647">
    <property type="entry name" value="HTH_TetR"/>
</dbReference>
<feature type="domain" description="HTH tetR-type" evidence="3">
    <location>
        <begin position="5"/>
        <end position="66"/>
    </location>
</feature>
<dbReference type="SUPFAM" id="SSF46689">
    <property type="entry name" value="Homeodomain-like"/>
    <property type="match status" value="1"/>
</dbReference>
<sequence length="212" mass="22936">MGRSEAARTALLDAAERLFAESGIAQVSDRRVAEEAGNTNHSAVRYYFAGRDGLLRALFERHTTAVDERRRDVRESGDSVLSDVRQLIMPTMMVLDTLPRPSWRARFIGQALHDPVMQRLVREASSAESARLAASLAARLSDLDPAVVTGRAVLITRIVATATADVEARTERDGSDPQWPAVGSFLADAIAGMLAAEISPAGHLNPLPPTRP</sequence>
<evidence type="ECO:0000259" key="3">
    <source>
        <dbReference type="PROSITE" id="PS50977"/>
    </source>
</evidence>